<dbReference type="AlphaFoldDB" id="A0AAQ3X2C0"/>
<evidence type="ECO:0000313" key="2">
    <source>
        <dbReference type="Proteomes" id="UP001341281"/>
    </source>
</evidence>
<name>A0AAQ3X2C0_PASNO</name>
<protein>
    <submittedName>
        <fullName evidence="1">Uncharacterized protein</fullName>
    </submittedName>
</protein>
<organism evidence="1 2">
    <name type="scientific">Paspalum notatum var. saurae</name>
    <dbReference type="NCBI Taxonomy" id="547442"/>
    <lineage>
        <taxon>Eukaryota</taxon>
        <taxon>Viridiplantae</taxon>
        <taxon>Streptophyta</taxon>
        <taxon>Embryophyta</taxon>
        <taxon>Tracheophyta</taxon>
        <taxon>Spermatophyta</taxon>
        <taxon>Magnoliopsida</taxon>
        <taxon>Liliopsida</taxon>
        <taxon>Poales</taxon>
        <taxon>Poaceae</taxon>
        <taxon>PACMAD clade</taxon>
        <taxon>Panicoideae</taxon>
        <taxon>Andropogonodae</taxon>
        <taxon>Paspaleae</taxon>
        <taxon>Paspalinae</taxon>
        <taxon>Paspalum</taxon>
    </lineage>
</organism>
<sequence>MLACASIMPGHILLPPPKGKNWKSVPLKSTVFPSKRSGLKTSASSQYFGSLLIAQTFMTMSMPFGTSYPRILQDSWLAFGKSTHVAGCSRNVSLITSFKYLRAVDIIILLLQPQKHLEQVACICGGAVFGGHLSLPLTALVNGTIHQLEHLGVQRLELPHRDVNGAQEPRRREQVLGAELGALCHRLGQRRHELVPPPEPLAHDGAQHRVGHEPGHQLGDVDQPAVLAGCVVDGDGDGDGDGAARCAASSSRMERKDRTRLALRSSVVQILRSLRHMGPWGERTSPTLSPMVALKVAVMVLVAKLASCTLITSRAASADETTTACSSPSRMYMTGACQRRARTPKARCTSRGSFMVSRWWRLPITGSRHGPGGNLVAGAEPRGVRGLYRSMSTRAGRTTTSSMYKHQWTSSMAWHYEY</sequence>
<reference evidence="1 2" key="1">
    <citation type="submission" date="2024-02" db="EMBL/GenBank/DDBJ databases">
        <title>High-quality chromosome-scale genome assembly of Pensacola bahiagrass (Paspalum notatum Flugge var. saurae).</title>
        <authorList>
            <person name="Vega J.M."/>
            <person name="Podio M."/>
            <person name="Orjuela J."/>
            <person name="Siena L.A."/>
            <person name="Pessino S.C."/>
            <person name="Combes M.C."/>
            <person name="Mariac C."/>
            <person name="Albertini E."/>
            <person name="Pupilli F."/>
            <person name="Ortiz J.P.A."/>
            <person name="Leblanc O."/>
        </authorList>
    </citation>
    <scope>NUCLEOTIDE SEQUENCE [LARGE SCALE GENOMIC DNA]</scope>
    <source>
        <strain evidence="1">R1</strain>
        <tissue evidence="1">Leaf</tissue>
    </source>
</reference>
<evidence type="ECO:0000313" key="1">
    <source>
        <dbReference type="EMBL" id="WVZ81685.1"/>
    </source>
</evidence>
<dbReference type="EMBL" id="CP144750">
    <property type="protein sequence ID" value="WVZ81685.1"/>
    <property type="molecule type" value="Genomic_DNA"/>
</dbReference>
<accession>A0AAQ3X2C0</accession>
<proteinExistence type="predicted"/>
<keyword evidence="2" id="KW-1185">Reference proteome</keyword>
<gene>
    <name evidence="1" type="ORF">U9M48_029037</name>
</gene>
<dbReference type="Proteomes" id="UP001341281">
    <property type="component" value="Chromosome 06"/>
</dbReference>